<dbReference type="NCBIfam" id="TIGR02258">
    <property type="entry name" value="2_5_ligase"/>
    <property type="match status" value="1"/>
</dbReference>
<dbReference type="InterPro" id="IPR004175">
    <property type="entry name" value="RNA_CPDase"/>
</dbReference>
<dbReference type="EMBL" id="CADCUA010000150">
    <property type="protein sequence ID" value="CAA9308002.1"/>
    <property type="molecule type" value="Genomic_DNA"/>
</dbReference>
<proteinExistence type="inferred from homology"/>
<dbReference type="AlphaFoldDB" id="A0A6J4KL09"/>
<feature type="active site" description="Proton acceptor" evidence="2">
    <location>
        <position position="135"/>
    </location>
</feature>
<accession>A0A6J4KL09</accession>
<name>A0A6J4KL09_9GAMM</name>
<dbReference type="PANTHER" id="PTHR35561">
    <property type="entry name" value="RNA 2',3'-CYCLIC PHOSPHODIESTERASE"/>
    <property type="match status" value="1"/>
</dbReference>
<reference evidence="3" key="1">
    <citation type="submission" date="2020-02" db="EMBL/GenBank/DDBJ databases">
        <authorList>
            <person name="Meier V. D."/>
        </authorList>
    </citation>
    <scope>NUCLEOTIDE SEQUENCE</scope>
    <source>
        <strain evidence="3">AVDCRST_MAG71</strain>
    </source>
</reference>
<dbReference type="Pfam" id="PF13563">
    <property type="entry name" value="2_5_RNA_ligase2"/>
    <property type="match status" value="1"/>
</dbReference>
<dbReference type="GO" id="GO:0008664">
    <property type="term" value="F:RNA 2',3'-cyclic 3'-phosphodiesterase activity"/>
    <property type="evidence" value="ECO:0007669"/>
    <property type="project" value="UniProtKB-EC"/>
</dbReference>
<dbReference type="GO" id="GO:0016874">
    <property type="term" value="F:ligase activity"/>
    <property type="evidence" value="ECO:0007669"/>
    <property type="project" value="UniProtKB-KW"/>
</dbReference>
<sequence>MQKPTSDAHRLFFALWPDEPTCTQLERAARAVSLEDDSGGRPTNPARYHVTLQFLGDFSPWPEALFDRAARAAQKVRVPAFDLVLDTTGSFGGGRVWWLGCSSMPPALESLWNLLGAELAAHDVPVRAHPQFTPHLTIRRNARRRLAPRCVEAVRWPIREFVLMDSQPDAGYRELARWPLQA</sequence>
<feature type="short sequence motif" description="HXTX 1" evidence="2">
    <location>
        <begin position="49"/>
        <end position="52"/>
    </location>
</feature>
<dbReference type="InterPro" id="IPR009097">
    <property type="entry name" value="Cyclic_Pdiesterase"/>
</dbReference>
<feature type="active site" description="Proton donor" evidence="2">
    <location>
        <position position="49"/>
    </location>
</feature>
<dbReference type="EC" id="3.1.4.58" evidence="2"/>
<feature type="short sequence motif" description="HXTX 2" evidence="2">
    <location>
        <begin position="135"/>
        <end position="138"/>
    </location>
</feature>
<dbReference type="GO" id="GO:0004113">
    <property type="term" value="F:2',3'-cyclic-nucleotide 3'-phosphodiesterase activity"/>
    <property type="evidence" value="ECO:0007669"/>
    <property type="project" value="InterPro"/>
</dbReference>
<keyword evidence="3" id="KW-0436">Ligase</keyword>
<protein>
    <recommendedName>
        <fullName evidence="2">RNA 2',3'-cyclic phosphodiesterase</fullName>
        <shortName evidence="2">RNA 2',3'-CPDase</shortName>
        <ecNumber evidence="2">3.1.4.58</ecNumber>
    </recommendedName>
</protein>
<dbReference type="PANTHER" id="PTHR35561:SF1">
    <property type="entry name" value="RNA 2',3'-CYCLIC PHOSPHODIESTERASE"/>
    <property type="match status" value="1"/>
</dbReference>
<dbReference type="Gene3D" id="3.90.1140.10">
    <property type="entry name" value="Cyclic phosphodiesterase"/>
    <property type="match status" value="1"/>
</dbReference>
<gene>
    <name evidence="3" type="ORF">AVDCRST_MAG71-502</name>
</gene>
<keyword evidence="1 2" id="KW-0378">Hydrolase</keyword>
<dbReference type="HAMAP" id="MF_01940">
    <property type="entry name" value="RNA_CPDase"/>
    <property type="match status" value="1"/>
</dbReference>
<evidence type="ECO:0000256" key="2">
    <source>
        <dbReference type="HAMAP-Rule" id="MF_01940"/>
    </source>
</evidence>
<evidence type="ECO:0000313" key="3">
    <source>
        <dbReference type="EMBL" id="CAA9308002.1"/>
    </source>
</evidence>
<comment type="function">
    <text evidence="2">Hydrolyzes RNA 2',3'-cyclic phosphodiester to an RNA 2'-phosphomonoester.</text>
</comment>
<dbReference type="SUPFAM" id="SSF55144">
    <property type="entry name" value="LigT-like"/>
    <property type="match status" value="1"/>
</dbReference>
<evidence type="ECO:0000256" key="1">
    <source>
        <dbReference type="ARBA" id="ARBA00022801"/>
    </source>
</evidence>
<comment type="similarity">
    <text evidence="2">Belongs to the 2H phosphoesterase superfamily. ThpR family.</text>
</comment>
<organism evidence="3">
    <name type="scientific">uncultured Lysobacter sp</name>
    <dbReference type="NCBI Taxonomy" id="271060"/>
    <lineage>
        <taxon>Bacteria</taxon>
        <taxon>Pseudomonadati</taxon>
        <taxon>Pseudomonadota</taxon>
        <taxon>Gammaproteobacteria</taxon>
        <taxon>Lysobacterales</taxon>
        <taxon>Lysobacteraceae</taxon>
        <taxon>Lysobacter</taxon>
        <taxon>environmental samples</taxon>
    </lineage>
</organism>
<comment type="catalytic activity">
    <reaction evidence="2">
        <text>a 3'-end 2',3'-cyclophospho-ribonucleotide-RNA + H2O = a 3'-end 2'-phospho-ribonucleotide-RNA + H(+)</text>
        <dbReference type="Rhea" id="RHEA:11828"/>
        <dbReference type="Rhea" id="RHEA-COMP:10464"/>
        <dbReference type="Rhea" id="RHEA-COMP:17353"/>
        <dbReference type="ChEBI" id="CHEBI:15377"/>
        <dbReference type="ChEBI" id="CHEBI:15378"/>
        <dbReference type="ChEBI" id="CHEBI:83064"/>
        <dbReference type="ChEBI" id="CHEBI:173113"/>
        <dbReference type="EC" id="3.1.4.58"/>
    </reaction>
</comment>